<comment type="caution">
    <text evidence="2">The sequence shown here is derived from an EMBL/GenBank/DDBJ whole genome shotgun (WGS) entry which is preliminary data.</text>
</comment>
<dbReference type="Pfam" id="PF04471">
    <property type="entry name" value="Mrr_cat"/>
    <property type="match status" value="1"/>
</dbReference>
<dbReference type="GO" id="GO:0003677">
    <property type="term" value="F:DNA binding"/>
    <property type="evidence" value="ECO:0007669"/>
    <property type="project" value="InterPro"/>
</dbReference>
<dbReference type="Gene3D" id="3.40.1350.10">
    <property type="match status" value="1"/>
</dbReference>
<keyword evidence="2" id="KW-0540">Nuclease</keyword>
<organism evidence="2 3">
    <name type="scientific">Natronolimnobius baerhuensis</name>
    <dbReference type="NCBI Taxonomy" id="253108"/>
    <lineage>
        <taxon>Archaea</taxon>
        <taxon>Methanobacteriati</taxon>
        <taxon>Methanobacteriota</taxon>
        <taxon>Stenosarchaea group</taxon>
        <taxon>Halobacteria</taxon>
        <taxon>Halobacteriales</taxon>
        <taxon>Natrialbaceae</taxon>
        <taxon>Natronolimnobius</taxon>
    </lineage>
</organism>
<dbReference type="AlphaFoldDB" id="A0A202ED43"/>
<accession>A0A202ED43</accession>
<dbReference type="InterPro" id="IPR011856">
    <property type="entry name" value="tRNA_endonuc-like_dom_sf"/>
</dbReference>
<keyword evidence="2" id="KW-0378">Hydrolase</keyword>
<keyword evidence="2" id="KW-0255">Endonuclease</keyword>
<dbReference type="PANTHER" id="PTHR30015">
    <property type="entry name" value="MRR RESTRICTION SYSTEM PROTEIN"/>
    <property type="match status" value="1"/>
</dbReference>
<dbReference type="SUPFAM" id="SSF52980">
    <property type="entry name" value="Restriction endonuclease-like"/>
    <property type="match status" value="1"/>
</dbReference>
<protein>
    <submittedName>
        <fullName evidence="2">Restriction endonuclease</fullName>
    </submittedName>
</protein>
<evidence type="ECO:0000313" key="2">
    <source>
        <dbReference type="EMBL" id="OVE86127.1"/>
    </source>
</evidence>
<dbReference type="Proteomes" id="UP000196084">
    <property type="component" value="Unassembled WGS sequence"/>
</dbReference>
<dbReference type="OrthoDB" id="185336at2157"/>
<reference evidence="2 3" key="1">
    <citation type="submission" date="2017-02" db="EMBL/GenBank/DDBJ databases">
        <title>Natronthermophilus aegyptiacus gen. nov.,sp. nov., an aerobic, extremely halophilic alkalithermophilic archaeon isolated from the athalassohaline Wadi An Natrun, Egypt.</title>
        <authorList>
            <person name="Zhao B."/>
        </authorList>
    </citation>
    <scope>NUCLEOTIDE SEQUENCE [LARGE SCALE GENOMIC DNA]</scope>
    <source>
        <strain evidence="2 3">CGMCC 1.3597</strain>
    </source>
</reference>
<dbReference type="PANTHER" id="PTHR30015:SF7">
    <property type="entry name" value="TYPE IV METHYL-DIRECTED RESTRICTION ENZYME ECOKMRR"/>
    <property type="match status" value="1"/>
</dbReference>
<feature type="domain" description="Restriction endonuclease type IV Mrr" evidence="1">
    <location>
        <begin position="14"/>
        <end position="127"/>
    </location>
</feature>
<dbReference type="InterPro" id="IPR007560">
    <property type="entry name" value="Restrct_endonuc_IV_Mrr"/>
</dbReference>
<dbReference type="InterPro" id="IPR011335">
    <property type="entry name" value="Restrct_endonuc-II-like"/>
</dbReference>
<name>A0A202ED43_9EURY</name>
<gene>
    <name evidence="2" type="ORF">B2G88_04865</name>
</gene>
<sequence length="331" mass="36817">MDTGLPKSAVSRPLQQLDGHEFEHFVADLWSRRGWDTEVTSQSSDKGIDVVATKTFPYPKKLLIQAKRYAETNAVSGPELQTYASLKQRENVDEVVVVTTSGFTSQAETIADDFNIKLVDGETLERLVREMGAEDLVATYADGTDISSHAYTESISAFDSSEPTTVVAECDLFRATLVGYEWVTSSDPDVIEPTEFDGPFFAFELTNLVDYDLVLHPWEDFTVYDDTGQSYTQSLGFSRNSFFPGDWQVAQPRIPAAGTAKFVFYVGGVNSAVSRVRFRNTTHLLLEEYDREADGISRADLLQKVEWMLYLSEAQKDALPGLPPELAAAVK</sequence>
<dbReference type="GO" id="GO:0009307">
    <property type="term" value="P:DNA restriction-modification system"/>
    <property type="evidence" value="ECO:0007669"/>
    <property type="project" value="InterPro"/>
</dbReference>
<evidence type="ECO:0000259" key="1">
    <source>
        <dbReference type="Pfam" id="PF04471"/>
    </source>
</evidence>
<dbReference type="GO" id="GO:0015666">
    <property type="term" value="F:restriction endodeoxyribonuclease activity"/>
    <property type="evidence" value="ECO:0007669"/>
    <property type="project" value="TreeGrafter"/>
</dbReference>
<proteinExistence type="predicted"/>
<dbReference type="InterPro" id="IPR052906">
    <property type="entry name" value="Type_IV_Methyl-Rstrct_Enzyme"/>
</dbReference>
<dbReference type="EMBL" id="MWPH01000001">
    <property type="protein sequence ID" value="OVE86127.1"/>
    <property type="molecule type" value="Genomic_DNA"/>
</dbReference>
<keyword evidence="3" id="KW-1185">Reference proteome</keyword>
<dbReference type="RefSeq" id="WP_087714118.1">
    <property type="nucleotide sequence ID" value="NZ_MWPH01000001.1"/>
</dbReference>
<evidence type="ECO:0000313" key="3">
    <source>
        <dbReference type="Proteomes" id="UP000196084"/>
    </source>
</evidence>